<dbReference type="Proteomes" id="UP000006671">
    <property type="component" value="Unassembled WGS sequence"/>
</dbReference>
<dbReference type="VEuPathDB" id="AmoebaDB:NAEGRDRAFT_81952"/>
<dbReference type="InParanoid" id="D2W0R2"/>
<feature type="coiled-coil region" evidence="3">
    <location>
        <begin position="280"/>
        <end position="307"/>
    </location>
</feature>
<dbReference type="eggNOG" id="KOG1507">
    <property type="taxonomic scope" value="Eukaryota"/>
</dbReference>
<gene>
    <name evidence="5" type="ORF">NAEGRDRAFT_81952</name>
</gene>
<dbReference type="GO" id="GO:0005634">
    <property type="term" value="C:nucleus"/>
    <property type="evidence" value="ECO:0007669"/>
    <property type="project" value="InterPro"/>
</dbReference>
<dbReference type="GO" id="GO:0006334">
    <property type="term" value="P:nucleosome assembly"/>
    <property type="evidence" value="ECO:0007669"/>
    <property type="project" value="InterPro"/>
</dbReference>
<feature type="region of interest" description="Disordered" evidence="4">
    <location>
        <begin position="352"/>
        <end position="373"/>
    </location>
</feature>
<dbReference type="InterPro" id="IPR037231">
    <property type="entry name" value="NAP-like_sf"/>
</dbReference>
<dbReference type="InterPro" id="IPR002164">
    <property type="entry name" value="NAP_family"/>
</dbReference>
<evidence type="ECO:0000256" key="2">
    <source>
        <dbReference type="RuleBase" id="RU003876"/>
    </source>
</evidence>
<dbReference type="RefSeq" id="XP_002670123.1">
    <property type="nucleotide sequence ID" value="XM_002670077.1"/>
</dbReference>
<name>D2W0R2_NAEGR</name>
<protein>
    <submittedName>
        <fullName evidence="5">Predicted protein</fullName>
    </submittedName>
</protein>
<feature type="coiled-coil region" evidence="3">
    <location>
        <begin position="58"/>
        <end position="85"/>
    </location>
</feature>
<keyword evidence="6" id="KW-1185">Reference proteome</keyword>
<feature type="compositionally biased region" description="Acidic residues" evidence="4">
    <location>
        <begin position="13"/>
        <end position="23"/>
    </location>
</feature>
<dbReference type="EMBL" id="GG738919">
    <property type="protein sequence ID" value="EFC37379.1"/>
    <property type="molecule type" value="Genomic_DNA"/>
</dbReference>
<evidence type="ECO:0000256" key="4">
    <source>
        <dbReference type="SAM" id="MobiDB-lite"/>
    </source>
</evidence>
<dbReference type="PANTHER" id="PTHR11875">
    <property type="entry name" value="TESTIS-SPECIFIC Y-ENCODED PROTEIN"/>
    <property type="match status" value="1"/>
</dbReference>
<dbReference type="GeneID" id="8853728"/>
<sequence>MPPQKFNFNFAPAEEEDFDEEEDIEEEMYGHPMLMRKATPEELEKIEKKQLAEYPAKTQKVIGVLKNLQQKYSDLEKQFEEEYLKLREKYAALYAPVIIRRNEIVTGEVEATSEELSTVALSEVTTEKTEDLKGVPDFWYKVLLHSEIKAELIQEDDLEALKFLKNVVMEEFPAKPKEESAEKKEEEEEEEIDYKHNPGFRIIFQFNENPFFTNTQLVKSYYYEEADSEDIATSEGTEITWAEGKDLTVKVTTKKQKHKSGNRTRTIQVKEPKDSFFNFFKNLDEEIQKEENEENMILQELLEADAEIGDILKERIIPNAVDYFLNVALPKEGDFSTVPEVADMLTQIQAGLTQPQGEGGEQPAAGQQECKQQ</sequence>
<evidence type="ECO:0000256" key="3">
    <source>
        <dbReference type="SAM" id="Coils"/>
    </source>
</evidence>
<dbReference type="AlphaFoldDB" id="D2W0R2"/>
<dbReference type="STRING" id="5762.D2W0R2"/>
<proteinExistence type="inferred from homology"/>
<dbReference type="Pfam" id="PF00956">
    <property type="entry name" value="NAP"/>
    <property type="match status" value="1"/>
</dbReference>
<dbReference type="OMA" id="AAECKQN"/>
<organism evidence="6">
    <name type="scientific">Naegleria gruberi</name>
    <name type="common">Amoeba</name>
    <dbReference type="NCBI Taxonomy" id="5762"/>
    <lineage>
        <taxon>Eukaryota</taxon>
        <taxon>Discoba</taxon>
        <taxon>Heterolobosea</taxon>
        <taxon>Tetramitia</taxon>
        <taxon>Eutetramitia</taxon>
        <taxon>Vahlkampfiidae</taxon>
        <taxon>Naegleria</taxon>
    </lineage>
</organism>
<dbReference type="FunCoup" id="D2W0R2">
    <property type="interactions" value="331"/>
</dbReference>
<reference evidence="5 6" key="1">
    <citation type="journal article" date="2010" name="Cell">
        <title>The genome of Naegleria gruberi illuminates early eukaryotic versatility.</title>
        <authorList>
            <person name="Fritz-Laylin L.K."/>
            <person name="Prochnik S.E."/>
            <person name="Ginger M.L."/>
            <person name="Dacks J.B."/>
            <person name="Carpenter M.L."/>
            <person name="Field M.C."/>
            <person name="Kuo A."/>
            <person name="Paredez A."/>
            <person name="Chapman J."/>
            <person name="Pham J."/>
            <person name="Shu S."/>
            <person name="Neupane R."/>
            <person name="Cipriano M."/>
            <person name="Mancuso J."/>
            <person name="Tu H."/>
            <person name="Salamov A."/>
            <person name="Lindquist E."/>
            <person name="Shapiro H."/>
            <person name="Lucas S."/>
            <person name="Grigoriev I.V."/>
            <person name="Cande W.Z."/>
            <person name="Fulton C."/>
            <person name="Rokhsar D.S."/>
            <person name="Dawson S.C."/>
        </authorList>
    </citation>
    <scope>NUCLEOTIDE SEQUENCE [LARGE SCALE GENOMIC DNA]</scope>
    <source>
        <strain evidence="5 6">NEG-M</strain>
    </source>
</reference>
<comment type="similarity">
    <text evidence="1 2">Belongs to the nucleosome assembly protein (NAP) family.</text>
</comment>
<dbReference type="Gene3D" id="3.30.1120.90">
    <property type="entry name" value="Nucleosome assembly protein"/>
    <property type="match status" value="1"/>
</dbReference>
<keyword evidence="3" id="KW-0175">Coiled coil</keyword>
<feature type="compositionally biased region" description="Low complexity" evidence="4">
    <location>
        <begin position="361"/>
        <end position="373"/>
    </location>
</feature>
<feature type="region of interest" description="Disordered" evidence="4">
    <location>
        <begin position="1"/>
        <end position="23"/>
    </location>
</feature>
<accession>D2W0R2</accession>
<evidence type="ECO:0000313" key="5">
    <source>
        <dbReference type="EMBL" id="EFC37379.1"/>
    </source>
</evidence>
<dbReference type="Gene3D" id="1.20.5.1500">
    <property type="match status" value="1"/>
</dbReference>
<evidence type="ECO:0000313" key="6">
    <source>
        <dbReference type="Proteomes" id="UP000006671"/>
    </source>
</evidence>
<dbReference type="SUPFAM" id="SSF143113">
    <property type="entry name" value="NAP-like"/>
    <property type="match status" value="1"/>
</dbReference>
<dbReference type="KEGG" id="ngr:NAEGRDRAFT_81952"/>
<dbReference type="OrthoDB" id="27325at2759"/>
<evidence type="ECO:0000256" key="1">
    <source>
        <dbReference type="ARBA" id="ARBA00009947"/>
    </source>
</evidence>